<feature type="region of interest" description="Disordered" evidence="1">
    <location>
        <begin position="61"/>
        <end position="94"/>
    </location>
</feature>
<reference evidence="3 4" key="1">
    <citation type="submission" date="2018-06" db="EMBL/GenBank/DDBJ databases">
        <title>WGS assembly of Brassica rapa FPsc.</title>
        <authorList>
            <person name="Bowman J."/>
            <person name="Kohchi T."/>
            <person name="Yamato K."/>
            <person name="Jenkins J."/>
            <person name="Shu S."/>
            <person name="Ishizaki K."/>
            <person name="Yamaoka S."/>
            <person name="Nishihama R."/>
            <person name="Nakamura Y."/>
            <person name="Berger F."/>
            <person name="Adam C."/>
            <person name="Aki S."/>
            <person name="Althoff F."/>
            <person name="Araki T."/>
            <person name="Arteaga-Vazquez M."/>
            <person name="Balasubrmanian S."/>
            <person name="Bauer D."/>
            <person name="Boehm C."/>
            <person name="Briginshaw L."/>
            <person name="Caballero-Perez J."/>
            <person name="Catarino B."/>
            <person name="Chen F."/>
            <person name="Chiyoda S."/>
            <person name="Chovatia M."/>
            <person name="Davies K."/>
            <person name="Delmans M."/>
            <person name="Demura T."/>
            <person name="Dierschke T."/>
            <person name="Dolan L."/>
            <person name="Dorantes-Acosta A."/>
            <person name="Eklund D."/>
            <person name="Florent S."/>
            <person name="Flores-Sandoval E."/>
            <person name="Fujiyama A."/>
            <person name="Fukuzawa H."/>
            <person name="Galik B."/>
            <person name="Grimanelli D."/>
            <person name="Grimwood J."/>
            <person name="Grossniklaus U."/>
            <person name="Hamada T."/>
            <person name="Haseloff J."/>
            <person name="Hetherington A."/>
            <person name="Higo A."/>
            <person name="Hirakawa Y."/>
            <person name="Hundley H."/>
            <person name="Ikeda Y."/>
            <person name="Inoue K."/>
            <person name="Inoue S."/>
            <person name="Ishida S."/>
            <person name="Jia Q."/>
            <person name="Kakita M."/>
            <person name="Kanazawa T."/>
            <person name="Kawai Y."/>
            <person name="Kawashima T."/>
            <person name="Kennedy M."/>
            <person name="Kinose K."/>
            <person name="Kinoshita T."/>
            <person name="Kohara Y."/>
            <person name="Koide E."/>
            <person name="Komatsu K."/>
            <person name="Kopischke S."/>
            <person name="Kubo M."/>
            <person name="Kyozuka J."/>
            <person name="Lagercrantz U."/>
            <person name="Lin S."/>
            <person name="Lindquist E."/>
            <person name="Lipzen A."/>
            <person name="Lu C."/>
            <person name="Luna E."/>
            <person name="Martienssen R."/>
            <person name="Minamino N."/>
            <person name="Mizutani M."/>
            <person name="Mizutani M."/>
            <person name="Mochizuki N."/>
            <person name="Monte I."/>
            <person name="Mosher R."/>
            <person name="Nagasaki H."/>
            <person name="Nakagami H."/>
            <person name="Naramoto S."/>
            <person name="Nishitani K."/>
            <person name="Ohtani M."/>
            <person name="Okamoto T."/>
            <person name="Okumura M."/>
            <person name="Phillips J."/>
            <person name="Pollak B."/>
            <person name="Reinders A."/>
            <person name="Roevekamp M."/>
            <person name="Sano R."/>
            <person name="Sawa S."/>
            <person name="Schmid M."/>
            <person name="Shirakawa M."/>
            <person name="Solano R."/>
            <person name="Spunde A."/>
            <person name="Suetsugu N."/>
            <person name="Sugano S."/>
            <person name="Sugiyama A."/>
            <person name="Sun R."/>
            <person name="Suzuki Y."/>
            <person name="Takenaka M."/>
            <person name="Takezawa D."/>
            <person name="Tomogane H."/>
            <person name="Tsuzuki M."/>
            <person name="Ueda T."/>
            <person name="Umeda M."/>
            <person name="Ward J."/>
            <person name="Watanabe Y."/>
            <person name="Yazaki K."/>
            <person name="Yokoyama R."/>
            <person name="Yoshitake Y."/>
            <person name="Yotsui I."/>
            <person name="Zachgo S."/>
            <person name="Schmutz J."/>
        </authorList>
    </citation>
    <scope>NUCLEOTIDE SEQUENCE [LARGE SCALE GENOMIC DNA]</scope>
    <source>
        <strain evidence="4">cv. B-3</strain>
    </source>
</reference>
<keyword evidence="2" id="KW-0732">Signal</keyword>
<evidence type="ECO:0000313" key="4">
    <source>
        <dbReference type="Proteomes" id="UP000264353"/>
    </source>
</evidence>
<protein>
    <submittedName>
        <fullName evidence="3">Uncharacterized protein</fullName>
    </submittedName>
</protein>
<dbReference type="Proteomes" id="UP000264353">
    <property type="component" value="Chromosome A8"/>
</dbReference>
<evidence type="ECO:0000313" key="3">
    <source>
        <dbReference type="EMBL" id="RID49560.1"/>
    </source>
</evidence>
<feature type="signal peptide" evidence="2">
    <location>
        <begin position="1"/>
        <end position="28"/>
    </location>
</feature>
<accession>A0A397YEX7</accession>
<evidence type="ECO:0000256" key="2">
    <source>
        <dbReference type="SAM" id="SignalP"/>
    </source>
</evidence>
<evidence type="ECO:0000256" key="1">
    <source>
        <dbReference type="SAM" id="MobiDB-lite"/>
    </source>
</evidence>
<proteinExistence type="predicted"/>
<feature type="chain" id="PRO_5017188257" evidence="2">
    <location>
        <begin position="29"/>
        <end position="94"/>
    </location>
</feature>
<organism evidence="3 4">
    <name type="scientific">Brassica campestris</name>
    <name type="common">Field mustard</name>
    <dbReference type="NCBI Taxonomy" id="3711"/>
    <lineage>
        <taxon>Eukaryota</taxon>
        <taxon>Viridiplantae</taxon>
        <taxon>Streptophyta</taxon>
        <taxon>Embryophyta</taxon>
        <taxon>Tracheophyta</taxon>
        <taxon>Spermatophyta</taxon>
        <taxon>Magnoliopsida</taxon>
        <taxon>eudicotyledons</taxon>
        <taxon>Gunneridae</taxon>
        <taxon>Pentapetalae</taxon>
        <taxon>rosids</taxon>
        <taxon>malvids</taxon>
        <taxon>Brassicales</taxon>
        <taxon>Brassicaceae</taxon>
        <taxon>Brassiceae</taxon>
        <taxon>Brassica</taxon>
    </lineage>
</organism>
<dbReference type="AlphaFoldDB" id="A0A397YEX7"/>
<sequence>MKKITQSLLLSLVPILLCVSFQVGVIEARLRHLGTPITETRMIHVNPPPPCGAKIQVAPPLPPSTQIQTGEMPPFETQTGGACRPVPRRLPRPP</sequence>
<dbReference type="EMBL" id="CM010635">
    <property type="protein sequence ID" value="RID49560.1"/>
    <property type="molecule type" value="Genomic_DNA"/>
</dbReference>
<name>A0A397YEX7_BRACM</name>
<gene>
    <name evidence="3" type="ORF">BRARA_H00355</name>
</gene>